<dbReference type="InterPro" id="IPR023631">
    <property type="entry name" value="Amidase_dom"/>
</dbReference>
<keyword evidence="3" id="KW-1185">Reference proteome</keyword>
<accession>A0A1W7D0Q7</accession>
<dbReference type="Gene3D" id="3.90.1300.10">
    <property type="entry name" value="Amidase signature (AS) domain"/>
    <property type="match status" value="1"/>
</dbReference>
<feature type="domain" description="Amidase" evidence="1">
    <location>
        <begin position="58"/>
        <end position="225"/>
    </location>
</feature>
<dbReference type="Proteomes" id="UP000194218">
    <property type="component" value="Chromosome"/>
</dbReference>
<dbReference type="KEGG" id="smao:CAG99_18545"/>
<name>A0A1W7D0Q7_9ACTN</name>
<evidence type="ECO:0000259" key="1">
    <source>
        <dbReference type="Pfam" id="PF01425"/>
    </source>
</evidence>
<dbReference type="RefSeq" id="WP_086160425.1">
    <property type="nucleotide sequence ID" value="NZ_CP021121.1"/>
</dbReference>
<sequence>MHTWNRRAFLGIGSAVGAAALVGSGAHGAAASPRRQTPGAEFDPTVWREFGEPLVPGRRGGPLRGHTVAVKDLFAIEGHRVGAGNPAWLAGSRPERRTAPAVAALLAAGASVAGIARTDEFAYSLAGTNGHYGTPPNPGAPERISGGSTSGPASAVSLGLATIGLGTDTGGSVRIPASYQGLYGIRPSHGAVSARGLLPLAESFDTVGWLTRDARTLREAGNVLLPAARRRPPSGAVLSHELLDVASADVASSVRRAAERWRDARLPAVREIGFDTSVLPTWVAAFQTKQGVEAWRYWGRWISRHWDTLNPDVRSRFEKASTYSARDLAAAEDVLAEARERLDALLGHRVLILPAASSIAPTRAEASLGGPVIEEARARTFQLTCIAGITGRCAVSVPVRSRTAPVGMCLVGPRGSDRHLLDLALRAARSGVCL</sequence>
<dbReference type="PANTHER" id="PTHR46310:SF7">
    <property type="entry name" value="AMIDASE 1"/>
    <property type="match status" value="1"/>
</dbReference>
<reference evidence="2 3" key="1">
    <citation type="submission" date="2017-05" db="EMBL/GenBank/DDBJ databases">
        <title>Complete genome sequence of Streptomyces sp. SCSIO 03032 revealed the diverse biosynthetic pathways for its bioactive secondary metabolites.</title>
        <authorList>
            <person name="Ma L."/>
            <person name="Zhu Y."/>
            <person name="Zhang W."/>
            <person name="Zhang G."/>
            <person name="Tian X."/>
            <person name="Zhang S."/>
            <person name="Zhang C."/>
        </authorList>
    </citation>
    <scope>NUCLEOTIDE SEQUENCE [LARGE SCALE GENOMIC DNA]</scope>
    <source>
        <strain evidence="2 3">SCSIO 03032</strain>
    </source>
</reference>
<dbReference type="PROSITE" id="PS51318">
    <property type="entry name" value="TAT"/>
    <property type="match status" value="1"/>
</dbReference>
<gene>
    <name evidence="2" type="ORF">CAG99_18545</name>
</gene>
<dbReference type="AlphaFoldDB" id="A0A1W7D0Q7"/>
<dbReference type="GO" id="GO:0016740">
    <property type="term" value="F:transferase activity"/>
    <property type="evidence" value="ECO:0007669"/>
    <property type="project" value="UniProtKB-KW"/>
</dbReference>
<dbReference type="OrthoDB" id="182039at2"/>
<dbReference type="PANTHER" id="PTHR46310">
    <property type="entry name" value="AMIDASE 1"/>
    <property type="match status" value="1"/>
</dbReference>
<dbReference type="Pfam" id="PF01425">
    <property type="entry name" value="Amidase"/>
    <property type="match status" value="1"/>
</dbReference>
<protein>
    <submittedName>
        <fullName evidence="2">Glutamyl-tRNA amidotransferase</fullName>
    </submittedName>
</protein>
<dbReference type="InterPro" id="IPR036928">
    <property type="entry name" value="AS_sf"/>
</dbReference>
<proteinExistence type="predicted"/>
<evidence type="ECO:0000313" key="3">
    <source>
        <dbReference type="Proteomes" id="UP000194218"/>
    </source>
</evidence>
<keyword evidence="2" id="KW-0808">Transferase</keyword>
<organism evidence="2 3">
    <name type="scientific">Streptomyces marincola</name>
    <dbReference type="NCBI Taxonomy" id="2878388"/>
    <lineage>
        <taxon>Bacteria</taxon>
        <taxon>Bacillati</taxon>
        <taxon>Actinomycetota</taxon>
        <taxon>Actinomycetes</taxon>
        <taxon>Kitasatosporales</taxon>
        <taxon>Streptomycetaceae</taxon>
        <taxon>Streptomyces</taxon>
    </lineage>
</organism>
<dbReference type="EMBL" id="CP021121">
    <property type="protein sequence ID" value="ARQ70575.1"/>
    <property type="molecule type" value="Genomic_DNA"/>
</dbReference>
<evidence type="ECO:0000313" key="2">
    <source>
        <dbReference type="EMBL" id="ARQ70575.1"/>
    </source>
</evidence>
<dbReference type="SUPFAM" id="SSF75304">
    <property type="entry name" value="Amidase signature (AS) enzymes"/>
    <property type="match status" value="1"/>
</dbReference>
<dbReference type="InterPro" id="IPR006311">
    <property type="entry name" value="TAT_signal"/>
</dbReference>